<proteinExistence type="predicted"/>
<organism evidence="7 8">
    <name type="scientific">Parendozoicomonas haliclonae</name>
    <dbReference type="NCBI Taxonomy" id="1960125"/>
    <lineage>
        <taxon>Bacteria</taxon>
        <taxon>Pseudomonadati</taxon>
        <taxon>Pseudomonadota</taxon>
        <taxon>Gammaproteobacteria</taxon>
        <taxon>Oceanospirillales</taxon>
        <taxon>Endozoicomonadaceae</taxon>
        <taxon>Parendozoicomonas</taxon>
    </lineage>
</organism>
<dbReference type="InterPro" id="IPR008271">
    <property type="entry name" value="Ser/Thr_kinase_AS"/>
</dbReference>
<sequence length="383" mass="42633">MAVDYLLPATDRLPRAGQKRVRPPSMADNHQSSSLIQRLKKRAGMPLTSSLQDICAPPRDTPPQVSILDRSTTPISLLWQLSSLNRMCKPLGSGVFGSVYKIPQVDGLPASFACKTNNDIYCYQSLKREAELAVSLDHPNLLKYLGAVTRESLHNKSIEVYMECMAGSLADDLDRPHTTLESLQYLRDIAAGLSELHRRQLVHNDIKIDNILLSPTGTAVVGDFGRTRRGVLPLEEVSTIYPPEMSPIHPYHLERISSSNSDQSVKTPDSGIDIHSPPGSPTPEPVDGYEQGKADIYGLGYIGLQLLTQQKVPHVWSDRKEDPAGDRRLEPFRKMLANNPAALYVLEDIIAPCLNLDINRRPSSVQILERIDLLIQLFCQFEK</sequence>
<reference evidence="7 8" key="1">
    <citation type="submission" date="2017-03" db="EMBL/GenBank/DDBJ databases">
        <authorList>
            <person name="Afonso C.L."/>
            <person name="Miller P.J."/>
            <person name="Scott M.A."/>
            <person name="Spackman E."/>
            <person name="Goraichik I."/>
            <person name="Dimitrov K.M."/>
            <person name="Suarez D.L."/>
            <person name="Swayne D.E."/>
        </authorList>
    </citation>
    <scope>NUCLEOTIDE SEQUENCE [LARGE SCALE GENOMIC DNA]</scope>
    <source>
        <strain evidence="7">SB41UT1</strain>
    </source>
</reference>
<keyword evidence="1" id="KW-0723">Serine/threonine-protein kinase</keyword>
<dbReference type="RefSeq" id="WP_165767300.1">
    <property type="nucleotide sequence ID" value="NZ_CBCSCN010000010.1"/>
</dbReference>
<keyword evidence="7" id="KW-0418">Kinase</keyword>
<keyword evidence="2 4" id="KW-0547">Nucleotide-binding</keyword>
<dbReference type="AlphaFoldDB" id="A0A1X7AML2"/>
<dbReference type="PANTHER" id="PTHR48011">
    <property type="entry name" value="CCR4-NOT TRANSCRIPTIONAL COMPLEX SUBUNIT CAF120-RELATED"/>
    <property type="match status" value="1"/>
</dbReference>
<evidence type="ECO:0000256" key="4">
    <source>
        <dbReference type="PROSITE-ProRule" id="PRU10141"/>
    </source>
</evidence>
<dbReference type="PROSITE" id="PS00108">
    <property type="entry name" value="PROTEIN_KINASE_ST"/>
    <property type="match status" value="1"/>
</dbReference>
<dbReference type="InterPro" id="IPR000719">
    <property type="entry name" value="Prot_kinase_dom"/>
</dbReference>
<dbReference type="InterPro" id="IPR017441">
    <property type="entry name" value="Protein_kinase_ATP_BS"/>
</dbReference>
<gene>
    <name evidence="7" type="primary">stkP</name>
    <name evidence="7" type="ORF">EHSB41UT_03297</name>
</gene>
<dbReference type="Pfam" id="PF07714">
    <property type="entry name" value="PK_Tyr_Ser-Thr"/>
    <property type="match status" value="1"/>
</dbReference>
<keyword evidence="3 4" id="KW-0067">ATP-binding</keyword>
<dbReference type="SMART" id="SM00220">
    <property type="entry name" value="S_TKc"/>
    <property type="match status" value="1"/>
</dbReference>
<name>A0A1X7AML2_9GAMM</name>
<dbReference type="InterPro" id="IPR052751">
    <property type="entry name" value="Plant_MAPKKK"/>
</dbReference>
<feature type="domain" description="Protein kinase" evidence="6">
    <location>
        <begin position="85"/>
        <end position="375"/>
    </location>
</feature>
<dbReference type="GO" id="GO:0005524">
    <property type="term" value="F:ATP binding"/>
    <property type="evidence" value="ECO:0007669"/>
    <property type="project" value="UniProtKB-UniRule"/>
</dbReference>
<dbReference type="PROSITE" id="PS50011">
    <property type="entry name" value="PROTEIN_KINASE_DOM"/>
    <property type="match status" value="1"/>
</dbReference>
<dbReference type="GO" id="GO:0004674">
    <property type="term" value="F:protein serine/threonine kinase activity"/>
    <property type="evidence" value="ECO:0007669"/>
    <property type="project" value="UniProtKB-EC"/>
</dbReference>
<feature type="region of interest" description="Disordered" evidence="5">
    <location>
        <begin position="1"/>
        <end position="35"/>
    </location>
</feature>
<dbReference type="EC" id="2.7.11.1" evidence="7"/>
<dbReference type="EMBL" id="FWPT01000008">
    <property type="protein sequence ID" value="SMA49500.1"/>
    <property type="molecule type" value="Genomic_DNA"/>
</dbReference>
<keyword evidence="8" id="KW-1185">Reference proteome</keyword>
<accession>A0A1X7AML2</accession>
<feature type="compositionally biased region" description="Polar residues" evidence="5">
    <location>
        <begin position="257"/>
        <end position="267"/>
    </location>
</feature>
<evidence type="ECO:0000313" key="7">
    <source>
        <dbReference type="EMBL" id="SMA49500.1"/>
    </source>
</evidence>
<evidence type="ECO:0000256" key="2">
    <source>
        <dbReference type="ARBA" id="ARBA00022741"/>
    </source>
</evidence>
<evidence type="ECO:0000259" key="6">
    <source>
        <dbReference type="PROSITE" id="PS50011"/>
    </source>
</evidence>
<keyword evidence="7" id="KW-0808">Transferase</keyword>
<evidence type="ECO:0000256" key="1">
    <source>
        <dbReference type="ARBA" id="ARBA00022527"/>
    </source>
</evidence>
<evidence type="ECO:0000256" key="3">
    <source>
        <dbReference type="ARBA" id="ARBA00022840"/>
    </source>
</evidence>
<dbReference type="Gene3D" id="1.10.510.10">
    <property type="entry name" value="Transferase(Phosphotransferase) domain 1"/>
    <property type="match status" value="1"/>
</dbReference>
<dbReference type="PROSITE" id="PS00107">
    <property type="entry name" value="PROTEIN_KINASE_ATP"/>
    <property type="match status" value="1"/>
</dbReference>
<evidence type="ECO:0000313" key="8">
    <source>
        <dbReference type="Proteomes" id="UP000196573"/>
    </source>
</evidence>
<feature type="binding site" evidence="4">
    <location>
        <position position="115"/>
    </location>
    <ligand>
        <name>ATP</name>
        <dbReference type="ChEBI" id="CHEBI:30616"/>
    </ligand>
</feature>
<dbReference type="InterPro" id="IPR011009">
    <property type="entry name" value="Kinase-like_dom_sf"/>
</dbReference>
<protein>
    <submittedName>
        <fullName evidence="7">Serine/threonine-protein kinase StkP</fullName>
        <ecNumber evidence="7">2.7.11.1</ecNumber>
    </submittedName>
</protein>
<dbReference type="InterPro" id="IPR001245">
    <property type="entry name" value="Ser-Thr/Tyr_kinase_cat_dom"/>
</dbReference>
<dbReference type="SUPFAM" id="SSF56112">
    <property type="entry name" value="Protein kinase-like (PK-like)"/>
    <property type="match status" value="1"/>
</dbReference>
<feature type="region of interest" description="Disordered" evidence="5">
    <location>
        <begin position="257"/>
        <end position="289"/>
    </location>
</feature>
<dbReference type="GO" id="GO:0007165">
    <property type="term" value="P:signal transduction"/>
    <property type="evidence" value="ECO:0007669"/>
    <property type="project" value="TreeGrafter"/>
</dbReference>
<dbReference type="PANTHER" id="PTHR48011:SF4">
    <property type="entry name" value="MITOGEN-ACTIVATED PROTEIN KINASE KINASE KINASE 19"/>
    <property type="match status" value="1"/>
</dbReference>
<evidence type="ECO:0000256" key="5">
    <source>
        <dbReference type="SAM" id="MobiDB-lite"/>
    </source>
</evidence>
<dbReference type="Proteomes" id="UP000196573">
    <property type="component" value="Unassembled WGS sequence"/>
</dbReference>